<feature type="domain" description="DUF83" evidence="16">
    <location>
        <begin position="2"/>
        <end position="192"/>
    </location>
</feature>
<reference evidence="17" key="1">
    <citation type="submission" date="2020-04" db="EMBL/GenBank/DDBJ databases">
        <authorList>
            <person name="Zhang T."/>
        </authorList>
    </citation>
    <scope>NUCLEOTIDE SEQUENCE</scope>
    <source>
        <strain evidence="17">HKST-UBA02</strain>
    </source>
</reference>
<comment type="similarity">
    <text evidence="14">Belongs to the CRISPR-associated endonuclease Cas1 family.</text>
</comment>
<keyword evidence="8" id="KW-0411">Iron-sulfur</keyword>
<keyword evidence="10 14" id="KW-0238">DNA-binding</keyword>
<proteinExistence type="inferred from homology"/>
<evidence type="ECO:0000256" key="12">
    <source>
        <dbReference type="ARBA" id="ARBA00033996"/>
    </source>
</evidence>
<dbReference type="InterPro" id="IPR022765">
    <property type="entry name" value="Dna2/Cas4_DUF83"/>
</dbReference>
<dbReference type="InterPro" id="IPR011604">
    <property type="entry name" value="PDDEXK-like_dom_sf"/>
</dbReference>
<comment type="subunit">
    <text evidence="13 14">Homodimer, forms a heterotetramer with a Cas2 homodimer.</text>
</comment>
<dbReference type="GO" id="GO:0003677">
    <property type="term" value="F:DNA binding"/>
    <property type="evidence" value="ECO:0007669"/>
    <property type="project" value="UniProtKB-KW"/>
</dbReference>
<keyword evidence="2 14" id="KW-0479">Metal-binding</keyword>
<evidence type="ECO:0000256" key="15">
    <source>
        <dbReference type="SAM" id="MobiDB-lite"/>
    </source>
</evidence>
<dbReference type="PANTHER" id="PTHR34353:SF2">
    <property type="entry name" value="CRISPR-ASSOCIATED ENDONUCLEASE CAS1 1"/>
    <property type="match status" value="1"/>
</dbReference>
<evidence type="ECO:0000256" key="5">
    <source>
        <dbReference type="ARBA" id="ARBA00022839"/>
    </source>
</evidence>
<dbReference type="InterPro" id="IPR042206">
    <property type="entry name" value="CRISPR-assoc_Cas1_C"/>
</dbReference>
<dbReference type="InterPro" id="IPR013343">
    <property type="entry name" value="CRISPR-assoc_prot_Cas4"/>
</dbReference>
<keyword evidence="3 14" id="KW-0255">Endonuclease</keyword>
<evidence type="ECO:0000256" key="4">
    <source>
        <dbReference type="ARBA" id="ARBA00022801"/>
    </source>
</evidence>
<accession>A0A956NB02</accession>
<evidence type="ECO:0000256" key="9">
    <source>
        <dbReference type="ARBA" id="ARBA00023118"/>
    </source>
</evidence>
<dbReference type="GO" id="GO:0043571">
    <property type="term" value="P:maintenance of CRISPR repeat elements"/>
    <property type="evidence" value="ECO:0007669"/>
    <property type="project" value="UniProtKB-UniRule"/>
</dbReference>
<dbReference type="NCBIfam" id="TIGR00287">
    <property type="entry name" value="cas1"/>
    <property type="match status" value="1"/>
</dbReference>
<dbReference type="Gene3D" id="1.20.120.920">
    <property type="entry name" value="CRISPR-associated endonuclease Cas1, C-terminal domain"/>
    <property type="match status" value="1"/>
</dbReference>
<evidence type="ECO:0000256" key="3">
    <source>
        <dbReference type="ARBA" id="ARBA00022759"/>
    </source>
</evidence>
<dbReference type="AlphaFoldDB" id="A0A956NB02"/>
<dbReference type="InterPro" id="IPR042211">
    <property type="entry name" value="CRISPR-assoc_Cas1_N"/>
</dbReference>
<dbReference type="CDD" id="cd09634">
    <property type="entry name" value="Cas1_I-II-III"/>
    <property type="match status" value="1"/>
</dbReference>
<keyword evidence="9 14" id="KW-0051">Antiviral defense</keyword>
<dbReference type="InterPro" id="IPR002729">
    <property type="entry name" value="CRISPR-assoc_Cas1"/>
</dbReference>
<dbReference type="PANTHER" id="PTHR34353">
    <property type="entry name" value="CRISPR-ASSOCIATED ENDONUCLEASE CAS1 1"/>
    <property type="match status" value="1"/>
</dbReference>
<comment type="function">
    <text evidence="14">CRISPR (clustered regularly interspaced short palindromic repeat), is an adaptive immune system that provides protection against mobile genetic elements (viruses, transposable elements and conjugative plasmids). CRISPR clusters contain spacers, sequences complementary to antecedent mobile elements, and target invading nucleic acids. CRISPR clusters are transcribed and processed into CRISPR RNA (crRNA). Acts as a dsDNA endonuclease. Involved in the integration of spacer DNA into the CRISPR cassette.</text>
</comment>
<keyword evidence="1 14" id="KW-0540">Nuclease</keyword>
<dbReference type="Pfam" id="PF01867">
    <property type="entry name" value="Cas_Cas1"/>
    <property type="match status" value="1"/>
</dbReference>
<evidence type="ECO:0000256" key="10">
    <source>
        <dbReference type="ARBA" id="ARBA00023125"/>
    </source>
</evidence>
<evidence type="ECO:0000256" key="14">
    <source>
        <dbReference type="HAMAP-Rule" id="MF_01470"/>
    </source>
</evidence>
<dbReference type="Gene3D" id="3.90.320.10">
    <property type="match status" value="1"/>
</dbReference>
<feature type="region of interest" description="Disordered" evidence="15">
    <location>
        <begin position="35"/>
        <end position="54"/>
    </location>
</feature>
<comment type="catalytic activity">
    <reaction evidence="12">
        <text>exonucleolytic cleavage in the 5'- to 3'-direction to yield nucleoside 3'-phosphates.</text>
        <dbReference type="EC" id="3.1.12.1"/>
    </reaction>
</comment>
<dbReference type="InterPro" id="IPR050646">
    <property type="entry name" value="Cas1"/>
</dbReference>
<evidence type="ECO:0000256" key="6">
    <source>
        <dbReference type="ARBA" id="ARBA00022842"/>
    </source>
</evidence>
<keyword evidence="7" id="KW-0408">Iron</keyword>
<keyword evidence="11 14" id="KW-0464">Manganese</keyword>
<evidence type="ECO:0000256" key="7">
    <source>
        <dbReference type="ARBA" id="ARBA00023004"/>
    </source>
</evidence>
<evidence type="ECO:0000256" key="13">
    <source>
        <dbReference type="ARBA" id="ARBA00038592"/>
    </source>
</evidence>
<evidence type="ECO:0000256" key="2">
    <source>
        <dbReference type="ARBA" id="ARBA00022723"/>
    </source>
</evidence>
<dbReference type="Proteomes" id="UP000739538">
    <property type="component" value="Unassembled WGS sequence"/>
</dbReference>
<comment type="cofactor">
    <cofactor evidence="14">
        <name>Mg(2+)</name>
        <dbReference type="ChEBI" id="CHEBI:18420"/>
    </cofactor>
    <cofactor evidence="14">
        <name>Mn(2+)</name>
        <dbReference type="ChEBI" id="CHEBI:29035"/>
    </cofactor>
</comment>
<comment type="caution">
    <text evidence="17">The sequence shown here is derived from an EMBL/GenBank/DDBJ whole genome shotgun (WGS) entry which is preliminary data.</text>
</comment>
<feature type="binding site" evidence="14">
    <location>
        <position position="444"/>
    </location>
    <ligand>
        <name>Mn(2+)</name>
        <dbReference type="ChEBI" id="CHEBI:29035"/>
    </ligand>
</feature>
<dbReference type="Gene3D" id="3.100.10.20">
    <property type="entry name" value="CRISPR-associated endonuclease Cas1, N-terminal domain"/>
    <property type="match status" value="1"/>
</dbReference>
<evidence type="ECO:0000313" key="18">
    <source>
        <dbReference type="Proteomes" id="UP000739538"/>
    </source>
</evidence>
<dbReference type="GO" id="GO:0004519">
    <property type="term" value="F:endonuclease activity"/>
    <property type="evidence" value="ECO:0007669"/>
    <property type="project" value="UniProtKB-UniRule"/>
</dbReference>
<dbReference type="GO" id="GO:0051536">
    <property type="term" value="F:iron-sulfur cluster binding"/>
    <property type="evidence" value="ECO:0007669"/>
    <property type="project" value="UniProtKB-KW"/>
</dbReference>
<dbReference type="EC" id="3.1.-.-" evidence="14"/>
<dbReference type="Pfam" id="PF01930">
    <property type="entry name" value="Cas_Cas4"/>
    <property type="match status" value="1"/>
</dbReference>
<dbReference type="GO" id="GO:0051607">
    <property type="term" value="P:defense response to virus"/>
    <property type="evidence" value="ECO:0007669"/>
    <property type="project" value="UniProtKB-UniRule"/>
</dbReference>
<reference evidence="17" key="2">
    <citation type="journal article" date="2021" name="Microbiome">
        <title>Successional dynamics and alternative stable states in a saline activated sludge microbial community over 9 years.</title>
        <authorList>
            <person name="Wang Y."/>
            <person name="Ye J."/>
            <person name="Ju F."/>
            <person name="Liu L."/>
            <person name="Boyd J.A."/>
            <person name="Deng Y."/>
            <person name="Parks D.H."/>
            <person name="Jiang X."/>
            <person name="Yin X."/>
            <person name="Woodcroft B.J."/>
            <person name="Tyson G.W."/>
            <person name="Hugenholtz P."/>
            <person name="Polz M.F."/>
            <person name="Zhang T."/>
        </authorList>
    </citation>
    <scope>NUCLEOTIDE SEQUENCE</scope>
    <source>
        <strain evidence="17">HKST-UBA02</strain>
    </source>
</reference>
<evidence type="ECO:0000256" key="1">
    <source>
        <dbReference type="ARBA" id="ARBA00022722"/>
    </source>
</evidence>
<keyword evidence="4 14" id="KW-0378">Hydrolase</keyword>
<gene>
    <name evidence="14 17" type="primary">cas1</name>
    <name evidence="17" type="ORF">KDA27_07460</name>
</gene>
<keyword evidence="5" id="KW-0269">Exonuclease</keyword>
<dbReference type="GO" id="GO:0004527">
    <property type="term" value="F:exonuclease activity"/>
    <property type="evidence" value="ECO:0007669"/>
    <property type="project" value="UniProtKB-KW"/>
</dbReference>
<dbReference type="HAMAP" id="MF_01470">
    <property type="entry name" value="Cas1"/>
    <property type="match status" value="1"/>
</dbReference>
<feature type="binding site" evidence="14">
    <location>
        <position position="376"/>
    </location>
    <ligand>
        <name>Mn(2+)</name>
        <dbReference type="ChEBI" id="CHEBI:29035"/>
    </ligand>
</feature>
<evidence type="ECO:0000313" key="17">
    <source>
        <dbReference type="EMBL" id="MCA9755623.1"/>
    </source>
</evidence>
<evidence type="ECO:0000256" key="11">
    <source>
        <dbReference type="ARBA" id="ARBA00023211"/>
    </source>
</evidence>
<sequence>MLNEFVYCARLYYYEHVIGEFEDNADTVEGRYRHRRVDQETGTPPSPEALDIPESEDGAQKTLVSTSVWLEAPHLGATCKIDRLEIRDGLAVPVDYKRGKKPDVPGGAWEPEQVQVALQALVLRENGYKCEHAEMWYAESRERVRIPLTDELVERTQRFLAGARAAYRSEEIPPPLEDSPKCPRCSLVGICLPDETRFLKAFRVSDAALSKKPRRLVPEKPDAGPLYVQQQGMSLGKSGDVIEAREKGKVVSRTRLLDVSQVAVYGNVSVSTPLVRELCDRGISISYLTYGGWFVGMARGGEHKNVGLRIRQHRWAEDSARSLELAREFVRGKILNSRTMLRRNHAEAPEAVLLELKRLAASTSRSKDLGSLLGTEGAAAKVYFRSFPGMLKSELPEFDFQGRNRRPPRDPINALLSFAYSLLTRELTVITASVGFDPYRGFFHQSKYGKPALALDLMEEFRPLIADSVVLQVVNNGEIQANDFVHRAGACALLPNARRKFIEAYERRMTTSVTHPVFDYSASYRRILEIQARLLGRLLQGEIERYPAFRTR</sequence>
<keyword evidence="6 14" id="KW-0460">Magnesium</keyword>
<name>A0A956NB02_UNCEI</name>
<evidence type="ECO:0000259" key="16">
    <source>
        <dbReference type="Pfam" id="PF01930"/>
    </source>
</evidence>
<organism evidence="17 18">
    <name type="scientific">Eiseniibacteriota bacterium</name>
    <dbReference type="NCBI Taxonomy" id="2212470"/>
    <lineage>
        <taxon>Bacteria</taxon>
        <taxon>Candidatus Eiseniibacteriota</taxon>
    </lineage>
</organism>
<protein>
    <recommendedName>
        <fullName evidence="14">CRISPR-associated endonuclease Cas1</fullName>
        <ecNumber evidence="14">3.1.-.-</ecNumber>
    </recommendedName>
</protein>
<feature type="binding site" evidence="14">
    <location>
        <position position="459"/>
    </location>
    <ligand>
        <name>Mn(2+)</name>
        <dbReference type="ChEBI" id="CHEBI:29035"/>
    </ligand>
</feature>
<evidence type="ECO:0000256" key="8">
    <source>
        <dbReference type="ARBA" id="ARBA00023014"/>
    </source>
</evidence>
<dbReference type="NCBIfam" id="TIGR00372">
    <property type="entry name" value="cas4"/>
    <property type="match status" value="1"/>
</dbReference>
<dbReference type="EMBL" id="JAGQHS010000027">
    <property type="protein sequence ID" value="MCA9755623.1"/>
    <property type="molecule type" value="Genomic_DNA"/>
</dbReference>
<dbReference type="GO" id="GO:0046872">
    <property type="term" value="F:metal ion binding"/>
    <property type="evidence" value="ECO:0007669"/>
    <property type="project" value="UniProtKB-UniRule"/>
</dbReference>